<feature type="transmembrane region" description="Helical" evidence="6">
    <location>
        <begin position="378"/>
        <end position="396"/>
    </location>
</feature>
<feature type="transmembrane region" description="Helical" evidence="6">
    <location>
        <begin position="173"/>
        <end position="194"/>
    </location>
</feature>
<organism evidence="8 9">
    <name type="scientific">Paenibacillus lutrae</name>
    <dbReference type="NCBI Taxonomy" id="2078573"/>
    <lineage>
        <taxon>Bacteria</taxon>
        <taxon>Bacillati</taxon>
        <taxon>Bacillota</taxon>
        <taxon>Bacilli</taxon>
        <taxon>Bacillales</taxon>
        <taxon>Paenibacillaceae</taxon>
        <taxon>Paenibacillus</taxon>
    </lineage>
</organism>
<dbReference type="PANTHER" id="PTHR23531">
    <property type="entry name" value="QUINOLENE RESISTANCE PROTEIN NORA"/>
    <property type="match status" value="1"/>
</dbReference>
<dbReference type="InterPro" id="IPR011701">
    <property type="entry name" value="MFS"/>
</dbReference>
<evidence type="ECO:0000256" key="5">
    <source>
        <dbReference type="ARBA" id="ARBA00023136"/>
    </source>
</evidence>
<name>A0A7X3FES7_9BACL</name>
<evidence type="ECO:0000313" key="8">
    <source>
        <dbReference type="EMBL" id="MVO98378.1"/>
    </source>
</evidence>
<feature type="domain" description="Major facilitator superfamily (MFS) profile" evidence="7">
    <location>
        <begin position="1"/>
        <end position="199"/>
    </location>
</feature>
<dbReference type="GO" id="GO:0022857">
    <property type="term" value="F:transmembrane transporter activity"/>
    <property type="evidence" value="ECO:0007669"/>
    <property type="project" value="InterPro"/>
</dbReference>
<feature type="transmembrane region" description="Helical" evidence="6">
    <location>
        <begin position="26"/>
        <end position="46"/>
    </location>
</feature>
<dbReference type="InterPro" id="IPR020846">
    <property type="entry name" value="MFS_dom"/>
</dbReference>
<feature type="domain" description="Major facilitator superfamily (MFS) profile" evidence="7">
    <location>
        <begin position="224"/>
        <end position="413"/>
    </location>
</feature>
<evidence type="ECO:0000256" key="2">
    <source>
        <dbReference type="ARBA" id="ARBA00022448"/>
    </source>
</evidence>
<gene>
    <name evidence="8" type="ORF">EDM21_02305</name>
</gene>
<keyword evidence="3 6" id="KW-0812">Transmembrane</keyword>
<feature type="transmembrane region" description="Helical" evidence="6">
    <location>
        <begin position="58"/>
        <end position="76"/>
    </location>
</feature>
<keyword evidence="5 6" id="KW-0472">Membrane</keyword>
<evidence type="ECO:0000256" key="4">
    <source>
        <dbReference type="ARBA" id="ARBA00022989"/>
    </source>
</evidence>
<dbReference type="InterPro" id="IPR036259">
    <property type="entry name" value="MFS_trans_sf"/>
</dbReference>
<protein>
    <submittedName>
        <fullName evidence="8">MFS transporter</fullName>
    </submittedName>
</protein>
<evidence type="ECO:0000313" key="9">
    <source>
        <dbReference type="Proteomes" id="UP000490800"/>
    </source>
</evidence>
<dbReference type="Proteomes" id="UP000490800">
    <property type="component" value="Unassembled WGS sequence"/>
</dbReference>
<dbReference type="SUPFAM" id="SSF103473">
    <property type="entry name" value="MFS general substrate transporter"/>
    <property type="match status" value="1"/>
</dbReference>
<feature type="transmembrane region" description="Helical" evidence="6">
    <location>
        <begin position="347"/>
        <end position="366"/>
    </location>
</feature>
<dbReference type="Gene3D" id="1.20.1250.20">
    <property type="entry name" value="MFS general substrate transporter like domains"/>
    <property type="match status" value="1"/>
</dbReference>
<accession>A0A7X3FES7</accession>
<proteinExistence type="predicted"/>
<keyword evidence="9" id="KW-1185">Reference proteome</keyword>
<evidence type="ECO:0000256" key="3">
    <source>
        <dbReference type="ARBA" id="ARBA00022692"/>
    </source>
</evidence>
<comment type="subcellular location">
    <subcellularLocation>
        <location evidence="1">Cell membrane</location>
        <topology evidence="1">Multi-pass membrane protein</topology>
    </subcellularLocation>
</comment>
<keyword evidence="2" id="KW-0813">Transport</keyword>
<evidence type="ECO:0000256" key="1">
    <source>
        <dbReference type="ARBA" id="ARBA00004651"/>
    </source>
</evidence>
<feature type="transmembrane region" description="Helical" evidence="6">
    <location>
        <begin position="146"/>
        <end position="167"/>
    </location>
</feature>
<dbReference type="Pfam" id="PF07690">
    <property type="entry name" value="MFS_1"/>
    <property type="match status" value="2"/>
</dbReference>
<reference evidence="8 9" key="1">
    <citation type="journal article" date="2019" name="Microorganisms">
        <title>Paenibacillus lutrae sp. nov., A Chitinolytic Species Isolated from A River Otter in Castril Natural Park, Granada, Spain.</title>
        <authorList>
            <person name="Rodriguez M."/>
            <person name="Reina J.C."/>
            <person name="Bejar V."/>
            <person name="Llamas I."/>
        </authorList>
    </citation>
    <scope>NUCLEOTIDE SEQUENCE [LARGE SCALE GENOMIC DNA]</scope>
    <source>
        <strain evidence="8 9">N10</strain>
    </source>
</reference>
<sequence length="413" mass="44245">MNKKRLPAESLRPDQDNPFSKHAMQIYAITVFFYAIVYMVLMILPFYAASLDGSTTDIGLIMGVTMFTSMLVRPIAGKAMDKYGAHRIFVLILALFAASLFGYFVPQLWVLGLVRVIQGVVAAFFSTAMEIITMDLMSERMRGQGLSLYSLATMLPSTFGPAAALALKDTLSTNMMLLVFIGLALGNVAVAIHVSRSGHLSHLGHASAGGPEQPAKSSSWKQRALWVSSAMILLASVANGAVFTFLPLYLEGVHSPDAVWYFLTQTIVLVVCRFIGRGAIPSDGTAPNRLVGITCLLAGTGCCLLSLAPYGFTLLAAAVCNGIAFALLYPALLTFVSFAVPASARGFLIGLFIGAADFGFSLGALAMGPLAEYYSFRVMYGCCALLCLLPCVLLIFQTDRPDLNQGAFMNKSV</sequence>
<dbReference type="EMBL" id="RHLK01000001">
    <property type="protein sequence ID" value="MVO98378.1"/>
    <property type="molecule type" value="Genomic_DNA"/>
</dbReference>
<feature type="transmembrane region" description="Helical" evidence="6">
    <location>
        <begin position="116"/>
        <end position="134"/>
    </location>
</feature>
<dbReference type="PROSITE" id="PS50850">
    <property type="entry name" value="MFS"/>
    <property type="match status" value="2"/>
</dbReference>
<dbReference type="AlphaFoldDB" id="A0A7X3FES7"/>
<feature type="transmembrane region" description="Helical" evidence="6">
    <location>
        <begin position="288"/>
        <end position="308"/>
    </location>
</feature>
<dbReference type="RefSeq" id="WP_157332515.1">
    <property type="nucleotide sequence ID" value="NZ_RHLK01000001.1"/>
</dbReference>
<evidence type="ECO:0000256" key="6">
    <source>
        <dbReference type="SAM" id="Phobius"/>
    </source>
</evidence>
<feature type="transmembrane region" description="Helical" evidence="6">
    <location>
        <begin position="88"/>
        <end position="110"/>
    </location>
</feature>
<comment type="caution">
    <text evidence="8">The sequence shown here is derived from an EMBL/GenBank/DDBJ whole genome shotgun (WGS) entry which is preliminary data.</text>
</comment>
<dbReference type="PANTHER" id="PTHR23531:SF2">
    <property type="entry name" value="PERMEASE"/>
    <property type="match status" value="1"/>
</dbReference>
<evidence type="ECO:0000259" key="7">
    <source>
        <dbReference type="PROSITE" id="PS50850"/>
    </source>
</evidence>
<feature type="transmembrane region" description="Helical" evidence="6">
    <location>
        <begin position="314"/>
        <end position="340"/>
    </location>
</feature>
<feature type="transmembrane region" description="Helical" evidence="6">
    <location>
        <begin position="224"/>
        <end position="246"/>
    </location>
</feature>
<keyword evidence="4 6" id="KW-1133">Transmembrane helix</keyword>
<dbReference type="InterPro" id="IPR052714">
    <property type="entry name" value="MFS_Exporter"/>
</dbReference>
<dbReference type="NCBIfam" id="NF047574">
    <property type="entry name" value="opine_export_Sa"/>
    <property type="match status" value="1"/>
</dbReference>
<dbReference type="OrthoDB" id="2545864at2"/>
<dbReference type="GO" id="GO:0005886">
    <property type="term" value="C:plasma membrane"/>
    <property type="evidence" value="ECO:0007669"/>
    <property type="project" value="UniProtKB-SubCell"/>
</dbReference>
<feature type="transmembrane region" description="Helical" evidence="6">
    <location>
        <begin position="258"/>
        <end position="276"/>
    </location>
</feature>